<dbReference type="SUPFAM" id="SSF51556">
    <property type="entry name" value="Metallo-dependent hydrolases"/>
    <property type="match status" value="1"/>
</dbReference>
<proteinExistence type="predicted"/>
<reference evidence="1 2" key="1">
    <citation type="submission" date="2019-08" db="EMBL/GenBank/DDBJ databases">
        <title>Genome sequence of Gelidibacter salicanalis IC162T.</title>
        <authorList>
            <person name="Bowman J.P."/>
        </authorList>
    </citation>
    <scope>NUCLEOTIDE SEQUENCE [LARGE SCALE GENOMIC DNA]</scope>
    <source>
        <strain evidence="1 2">IC162</strain>
    </source>
</reference>
<dbReference type="Pfam" id="PF01244">
    <property type="entry name" value="Peptidase_M19"/>
    <property type="match status" value="1"/>
</dbReference>
<dbReference type="RefSeq" id="WP_146890901.1">
    <property type="nucleotide sequence ID" value="NZ_VORX01000002.1"/>
</dbReference>
<dbReference type="EMBL" id="VORX01000002">
    <property type="protein sequence ID" value="TXE09306.1"/>
    <property type="molecule type" value="Genomic_DNA"/>
</dbReference>
<organism evidence="1 2">
    <name type="scientific">Gelidibacter salicanalis</name>
    <dbReference type="NCBI Taxonomy" id="291193"/>
    <lineage>
        <taxon>Bacteria</taxon>
        <taxon>Pseudomonadati</taxon>
        <taxon>Bacteroidota</taxon>
        <taxon>Flavobacteriia</taxon>
        <taxon>Flavobacteriales</taxon>
        <taxon>Flavobacteriaceae</taxon>
        <taxon>Gelidibacter</taxon>
    </lineage>
</organism>
<dbReference type="Gene3D" id="3.20.20.140">
    <property type="entry name" value="Metal-dependent hydrolases"/>
    <property type="match status" value="1"/>
</dbReference>
<evidence type="ECO:0000313" key="2">
    <source>
        <dbReference type="Proteomes" id="UP000321734"/>
    </source>
</evidence>
<protein>
    <submittedName>
        <fullName evidence="1">Peptidase M19</fullName>
    </submittedName>
</protein>
<dbReference type="InterPro" id="IPR008257">
    <property type="entry name" value="Pept_M19"/>
</dbReference>
<gene>
    <name evidence="1" type="ORF">ES711_05090</name>
</gene>
<dbReference type="GO" id="GO:0070573">
    <property type="term" value="F:metallodipeptidase activity"/>
    <property type="evidence" value="ECO:0007669"/>
    <property type="project" value="InterPro"/>
</dbReference>
<dbReference type="AlphaFoldDB" id="A0A5C7AKP3"/>
<comment type="caution">
    <text evidence="1">The sequence shown here is derived from an EMBL/GenBank/DDBJ whole genome shotgun (WGS) entry which is preliminary data.</text>
</comment>
<dbReference type="OrthoDB" id="611177at2"/>
<dbReference type="GO" id="GO:0006508">
    <property type="term" value="P:proteolysis"/>
    <property type="evidence" value="ECO:0007669"/>
    <property type="project" value="InterPro"/>
</dbReference>
<evidence type="ECO:0000313" key="1">
    <source>
        <dbReference type="EMBL" id="TXE09306.1"/>
    </source>
</evidence>
<sequence>MVEFQFADLHCHPNLKTFGQSFAKSSDVRKRKATVWYRNPPNRLTKVIQKLTGITKFSQSDFQTMIEGNVKIAFVSFYPFEKGFFTHPKLNDKISARLASFITSIGYNRVRCIQKHNDYFADFINEYNFFTKNSRECILKGNTYAFDHVSSFEDIQFNFNKAAFISIIPTIEGAHIFNTGLEGFGKSINEREVLDNILKVKQLKHPPLFMTFAHNFNNDLCGHAPSLEALGKLVDQSENLNAGFSSLGLKVLHALLNDTNGKRILIDVKHMSLCARLSYYKLIKEEYNNSIAIIASHAAVTGTSVSGIIDSTRSSNNFVNDSINFYDEELVTIAESGGLFAIQLDANRLAPKHVIKKSLFNTNAKINLKISTQIIWNQLQHVAEVLDKHGLFAWGTCSIGSDFDGTTNPLNNIWTAADLNAMANELLMIVEVFLSQPNRLTLEKNKNITALTVVHNFTIGNSLTFLKHQLL</sequence>
<keyword evidence="2" id="KW-1185">Reference proteome</keyword>
<accession>A0A5C7AKP3</accession>
<name>A0A5C7AKP3_9FLAO</name>
<dbReference type="Proteomes" id="UP000321734">
    <property type="component" value="Unassembled WGS sequence"/>
</dbReference>
<dbReference type="InterPro" id="IPR032466">
    <property type="entry name" value="Metal_Hydrolase"/>
</dbReference>